<dbReference type="RefSeq" id="WP_130922456.1">
    <property type="nucleotide sequence ID" value="NZ_JAANOM010000002.1"/>
</dbReference>
<dbReference type="SUPFAM" id="SSF50965">
    <property type="entry name" value="Galactose oxidase, central domain"/>
    <property type="match status" value="1"/>
</dbReference>
<dbReference type="InterPro" id="IPR011043">
    <property type="entry name" value="Gal_Oxase/kelch_b-propeller"/>
</dbReference>
<comment type="caution">
    <text evidence="2">The sequence shown here is derived from an EMBL/GenBank/DDBJ whole genome shotgun (WGS) entry which is preliminary data.</text>
</comment>
<dbReference type="Proteomes" id="UP000293583">
    <property type="component" value="Unassembled WGS sequence"/>
</dbReference>
<accession>A0A4Q9BG79</accession>
<dbReference type="EMBL" id="SEWY01000001">
    <property type="protein sequence ID" value="TBH75280.1"/>
    <property type="molecule type" value="Genomic_DNA"/>
</dbReference>
<keyword evidence="1" id="KW-1133">Transmembrane helix</keyword>
<dbReference type="Gene3D" id="2.120.10.80">
    <property type="entry name" value="Kelch-type beta propeller"/>
    <property type="match status" value="1"/>
</dbReference>
<dbReference type="InterPro" id="IPR015915">
    <property type="entry name" value="Kelch-typ_b-propeller"/>
</dbReference>
<dbReference type="AlphaFoldDB" id="A0A4Q9BG79"/>
<dbReference type="OrthoDB" id="1523986at2"/>
<gene>
    <name evidence="2" type="ORF">EWU20_01520</name>
</gene>
<keyword evidence="1" id="KW-0472">Membrane</keyword>
<organism evidence="2 3">
    <name type="scientific">Aquirufa antheringensis</name>
    <dbReference type="NCBI Taxonomy" id="2516559"/>
    <lineage>
        <taxon>Bacteria</taxon>
        <taxon>Pseudomonadati</taxon>
        <taxon>Bacteroidota</taxon>
        <taxon>Cytophagia</taxon>
        <taxon>Cytophagales</taxon>
        <taxon>Flectobacillaceae</taxon>
        <taxon>Aquirufa</taxon>
    </lineage>
</organism>
<name>A0A4Q9BG79_9BACT</name>
<evidence type="ECO:0000313" key="2">
    <source>
        <dbReference type="EMBL" id="TBH75280.1"/>
    </source>
</evidence>
<keyword evidence="3" id="KW-1185">Reference proteome</keyword>
<proteinExistence type="predicted"/>
<sequence length="460" mass="54112">MRALFILFILFIYFPGKSEEISLAYEVETLISYQKPYIYIIEKGQYRTIKIPEMTASAPIPFKFTDTTFARKFTPASHNLFKVNNKIYLADNLGGMVYELRQNELVRIDQSFEHKMQINSASFTLDNRIFKFGGYGFWSARNFFTYFDLNSKEWEAYSPVQGDQIPPGLFDVNQYKNGDEITYFNGMSIDPFDNLKFEKNQTVWHFNLRSKTWENRGKTALFFGNNPQNFQYKNYYFAFTDERRIIRVNFSDNFYEIFSNEAVSSKISPKMQPFVENEQIYFFANNHASEGIDLVSISLPEFLGNSQSKEDFIKIDFWSTYSSYFNLILGLILLGLIAYIWRKYRPAKPTLITDKNGMLYVGNAAINFDETELKVLRFLLKNDDVPNSELLELIEQKGVHFSHNIRLKNDLLNKLNLKLKAILQVDVNFIIFKKSDTDSRLKVYRLNKHYFKVSEEFLND</sequence>
<reference evidence="2 3" key="1">
    <citation type="submission" date="2019-02" db="EMBL/GenBank/DDBJ databases">
        <title>Genome of a new Bacteroidetes strain.</title>
        <authorList>
            <person name="Pitt A."/>
        </authorList>
    </citation>
    <scope>NUCLEOTIDE SEQUENCE [LARGE SCALE GENOMIC DNA]</scope>
    <source>
        <strain evidence="2 3">103A-SOEBACH</strain>
    </source>
</reference>
<keyword evidence="1" id="KW-0812">Transmembrane</keyword>
<protein>
    <submittedName>
        <fullName evidence="2">Uncharacterized protein</fullName>
    </submittedName>
</protein>
<evidence type="ECO:0000256" key="1">
    <source>
        <dbReference type="SAM" id="Phobius"/>
    </source>
</evidence>
<feature type="transmembrane region" description="Helical" evidence="1">
    <location>
        <begin position="321"/>
        <end position="341"/>
    </location>
</feature>
<evidence type="ECO:0000313" key="3">
    <source>
        <dbReference type="Proteomes" id="UP000293583"/>
    </source>
</evidence>